<proteinExistence type="predicted"/>
<accession>A0ABP7U8U8</accession>
<reference evidence="2" key="1">
    <citation type="journal article" date="2019" name="Int. J. Syst. Evol. Microbiol.">
        <title>The Global Catalogue of Microorganisms (GCM) 10K type strain sequencing project: providing services to taxonomists for standard genome sequencing and annotation.</title>
        <authorList>
            <consortium name="The Broad Institute Genomics Platform"/>
            <consortium name="The Broad Institute Genome Sequencing Center for Infectious Disease"/>
            <person name="Wu L."/>
            <person name="Ma J."/>
        </authorList>
    </citation>
    <scope>NUCLEOTIDE SEQUENCE [LARGE SCALE GENOMIC DNA]</scope>
    <source>
        <strain evidence="2">JCM 17225</strain>
    </source>
</reference>
<name>A0ABP7U8U8_9BACT</name>
<comment type="caution">
    <text evidence="1">The sequence shown here is derived from an EMBL/GenBank/DDBJ whole genome shotgun (WGS) entry which is preliminary data.</text>
</comment>
<evidence type="ECO:0008006" key="3">
    <source>
        <dbReference type="Google" id="ProtNLM"/>
    </source>
</evidence>
<dbReference type="Proteomes" id="UP001501469">
    <property type="component" value="Unassembled WGS sequence"/>
</dbReference>
<dbReference type="RefSeq" id="WP_345054200.1">
    <property type="nucleotide sequence ID" value="NZ_BAABDK010000017.1"/>
</dbReference>
<dbReference type="EMBL" id="BAABDK010000017">
    <property type="protein sequence ID" value="GAA4036941.1"/>
    <property type="molecule type" value="Genomic_DNA"/>
</dbReference>
<sequence length="74" mass="8148">MRANNGPESAAWLLLNDVLGLVNERAKAGQYTGDDGKTDDGSSITNVYGKNNVRLLKIMFSGKEDRLVLTFYQP</sequence>
<keyword evidence="2" id="KW-1185">Reference proteome</keyword>
<organism evidence="1 2">
    <name type="scientific">Hymenobacter glaciei</name>
    <dbReference type="NCBI Taxonomy" id="877209"/>
    <lineage>
        <taxon>Bacteria</taxon>
        <taxon>Pseudomonadati</taxon>
        <taxon>Bacteroidota</taxon>
        <taxon>Cytophagia</taxon>
        <taxon>Cytophagales</taxon>
        <taxon>Hymenobacteraceae</taxon>
        <taxon>Hymenobacter</taxon>
    </lineage>
</organism>
<evidence type="ECO:0000313" key="2">
    <source>
        <dbReference type="Proteomes" id="UP001501469"/>
    </source>
</evidence>
<evidence type="ECO:0000313" key="1">
    <source>
        <dbReference type="EMBL" id="GAA4036941.1"/>
    </source>
</evidence>
<protein>
    <recommendedName>
        <fullName evidence="3">Bacterial CdiA-CT RNAse A domain-containing protein</fullName>
    </recommendedName>
</protein>
<gene>
    <name evidence="1" type="ORF">GCM10022409_22310</name>
</gene>